<organism evidence="1">
    <name type="scientific">Ananas comosus var. bracteatus</name>
    <name type="common">red pineapple</name>
    <dbReference type="NCBI Taxonomy" id="296719"/>
    <lineage>
        <taxon>Eukaryota</taxon>
        <taxon>Viridiplantae</taxon>
        <taxon>Streptophyta</taxon>
        <taxon>Embryophyta</taxon>
        <taxon>Tracheophyta</taxon>
        <taxon>Spermatophyta</taxon>
        <taxon>Magnoliopsida</taxon>
        <taxon>Liliopsida</taxon>
        <taxon>Poales</taxon>
        <taxon>Bromeliaceae</taxon>
        <taxon>Bromelioideae</taxon>
        <taxon>Ananas</taxon>
    </lineage>
</organism>
<accession>A0A6V7PYG6</accession>
<reference evidence="1" key="1">
    <citation type="submission" date="2020-07" db="EMBL/GenBank/DDBJ databases">
        <authorList>
            <person name="Lin J."/>
        </authorList>
    </citation>
    <scope>NUCLEOTIDE SEQUENCE</scope>
</reference>
<dbReference type="AlphaFoldDB" id="A0A6V7PYG6"/>
<name>A0A6V7PYG6_ANACO</name>
<protein>
    <submittedName>
        <fullName evidence="1">Uncharacterized protein</fullName>
    </submittedName>
</protein>
<proteinExistence type="predicted"/>
<dbReference type="EMBL" id="LR862153">
    <property type="protein sequence ID" value="CAD1835932.1"/>
    <property type="molecule type" value="Genomic_DNA"/>
</dbReference>
<evidence type="ECO:0000313" key="1">
    <source>
        <dbReference type="EMBL" id="CAD1835932.1"/>
    </source>
</evidence>
<sequence>MIVKEKTCILAYATTLTTDGPTRLVDLHDFVLLEDELELTLDLDPIDDFICELRGDSRSSLSSIARKQRCQSSASTAPSFPTDLGPVRCEQVWDNNLRHLFAYHALDRG</sequence>
<gene>
    <name evidence="1" type="ORF">CB5_LOCUS19143</name>
</gene>